<organism evidence="5 6">
    <name type="scientific">Hoeflea algicola</name>
    <dbReference type="NCBI Taxonomy" id="2983763"/>
    <lineage>
        <taxon>Bacteria</taxon>
        <taxon>Pseudomonadati</taxon>
        <taxon>Pseudomonadota</taxon>
        <taxon>Alphaproteobacteria</taxon>
        <taxon>Hyphomicrobiales</taxon>
        <taxon>Rhizobiaceae</taxon>
        <taxon>Hoeflea</taxon>
    </lineage>
</organism>
<dbReference type="PANTHER" id="PTHR30146:SF138">
    <property type="entry name" value="TRANSCRIPTIONAL REGULATORY PROTEIN"/>
    <property type="match status" value="1"/>
</dbReference>
<protein>
    <submittedName>
        <fullName evidence="5">LacI family transcriptional regulator</fullName>
    </submittedName>
</protein>
<dbReference type="EMBL" id="JAOVZR010000001">
    <property type="protein sequence ID" value="MCY0149959.1"/>
    <property type="molecule type" value="Genomic_DNA"/>
</dbReference>
<evidence type="ECO:0000256" key="1">
    <source>
        <dbReference type="ARBA" id="ARBA00023015"/>
    </source>
</evidence>
<dbReference type="Pfam" id="PF00356">
    <property type="entry name" value="LacI"/>
    <property type="match status" value="1"/>
</dbReference>
<evidence type="ECO:0000259" key="4">
    <source>
        <dbReference type="PROSITE" id="PS50932"/>
    </source>
</evidence>
<dbReference type="SUPFAM" id="SSF53822">
    <property type="entry name" value="Periplasmic binding protein-like I"/>
    <property type="match status" value="1"/>
</dbReference>
<proteinExistence type="predicted"/>
<dbReference type="SMART" id="SM00354">
    <property type="entry name" value="HTH_LACI"/>
    <property type="match status" value="1"/>
</dbReference>
<dbReference type="CDD" id="cd01392">
    <property type="entry name" value="HTH_LacI"/>
    <property type="match status" value="1"/>
</dbReference>
<dbReference type="Pfam" id="PF13377">
    <property type="entry name" value="Peripla_BP_3"/>
    <property type="match status" value="1"/>
</dbReference>
<dbReference type="InterPro" id="IPR000843">
    <property type="entry name" value="HTH_LacI"/>
</dbReference>
<dbReference type="Gene3D" id="3.40.50.2300">
    <property type="match status" value="2"/>
</dbReference>
<dbReference type="Proteomes" id="UP001073227">
    <property type="component" value="Unassembled WGS sequence"/>
</dbReference>
<evidence type="ECO:0000313" key="6">
    <source>
        <dbReference type="Proteomes" id="UP001073227"/>
    </source>
</evidence>
<dbReference type="RefSeq" id="WP_267655401.1">
    <property type="nucleotide sequence ID" value="NZ_JAOVZR010000001.1"/>
</dbReference>
<dbReference type="PROSITE" id="PS50932">
    <property type="entry name" value="HTH_LACI_2"/>
    <property type="match status" value="1"/>
</dbReference>
<keyword evidence="2" id="KW-0238">DNA-binding</keyword>
<sequence length="358" mass="38707">MNLKQLADLLGLSQTTISRALNGYPEVSEHTRRKVIEAAQRHGYKPNSNARKLATGKAGSIGYVLPVGRNVDLDPHFVEFLSGLGEHALTHEIDLSLTPAPIERESEAYRRIAASRSVDGLYLSSMRNDDQRIALVRELGIPFLAHGRAYKPADGYAFLDIDNEGAFHDAARLLLQLGHQRLAFINGDTEFTFALHRLGGVQRAMAEHGLPAGALKHHSAAMNEDSGYRLAMALYDGTKADTRPTGLLSASMFTTLGIFRALNQLGISVPGDVSVITHDDVFPFLKPESFSVPLTTTRSSIRAAGARTCERLINIISGAEADPVQEIWPVELVVRASTGPAPTAAAKPGRRESALAAE</sequence>
<dbReference type="InterPro" id="IPR010982">
    <property type="entry name" value="Lambda_DNA-bd_dom_sf"/>
</dbReference>
<dbReference type="InterPro" id="IPR046335">
    <property type="entry name" value="LacI/GalR-like_sensor"/>
</dbReference>
<dbReference type="CDD" id="cd20010">
    <property type="entry name" value="PBP1_AglR-like"/>
    <property type="match status" value="1"/>
</dbReference>
<gene>
    <name evidence="5" type="ORF">OEG84_20205</name>
</gene>
<accession>A0ABT3ZF87</accession>
<dbReference type="SUPFAM" id="SSF47413">
    <property type="entry name" value="lambda repressor-like DNA-binding domains"/>
    <property type="match status" value="1"/>
</dbReference>
<dbReference type="Gene3D" id="1.10.260.40">
    <property type="entry name" value="lambda repressor-like DNA-binding domains"/>
    <property type="match status" value="1"/>
</dbReference>
<dbReference type="PANTHER" id="PTHR30146">
    <property type="entry name" value="LACI-RELATED TRANSCRIPTIONAL REPRESSOR"/>
    <property type="match status" value="1"/>
</dbReference>
<evidence type="ECO:0000256" key="3">
    <source>
        <dbReference type="ARBA" id="ARBA00023163"/>
    </source>
</evidence>
<reference evidence="5" key="1">
    <citation type="submission" date="2022-10" db="EMBL/GenBank/DDBJ databases">
        <title>Hoeflea sp. G2-23, isolated from marine algae.</title>
        <authorList>
            <person name="Kristyanto S."/>
            <person name="Kim J.M."/>
            <person name="Jeon C.O."/>
        </authorList>
    </citation>
    <scope>NUCLEOTIDE SEQUENCE</scope>
    <source>
        <strain evidence="5">G2-23</strain>
    </source>
</reference>
<comment type="caution">
    <text evidence="5">The sequence shown here is derived from an EMBL/GenBank/DDBJ whole genome shotgun (WGS) entry which is preliminary data.</text>
</comment>
<name>A0ABT3ZF87_9HYPH</name>
<feature type="domain" description="HTH lacI-type" evidence="4">
    <location>
        <begin position="1"/>
        <end position="55"/>
    </location>
</feature>
<evidence type="ECO:0000256" key="2">
    <source>
        <dbReference type="ARBA" id="ARBA00023125"/>
    </source>
</evidence>
<evidence type="ECO:0000313" key="5">
    <source>
        <dbReference type="EMBL" id="MCY0149959.1"/>
    </source>
</evidence>
<keyword evidence="6" id="KW-1185">Reference proteome</keyword>
<keyword evidence="1" id="KW-0805">Transcription regulation</keyword>
<keyword evidence="3" id="KW-0804">Transcription</keyword>
<dbReference type="InterPro" id="IPR028082">
    <property type="entry name" value="Peripla_BP_I"/>
</dbReference>